<dbReference type="EMBL" id="FMVN01000013">
    <property type="protein sequence ID" value="SCY66326.1"/>
    <property type="molecule type" value="Genomic_DNA"/>
</dbReference>
<dbReference type="Proteomes" id="UP000032414">
    <property type="component" value="Chromosome I"/>
</dbReference>
<dbReference type="KEGG" id="tmc:LMI_2635"/>
<feature type="transmembrane region" description="Helical" evidence="1">
    <location>
        <begin position="6"/>
        <end position="24"/>
    </location>
</feature>
<reference evidence="2" key="1">
    <citation type="submission" date="2014-09" db="EMBL/GenBank/DDBJ databases">
        <authorList>
            <person name="GOMEZ-VALERO Laura"/>
        </authorList>
    </citation>
    <scope>NUCLEOTIDE SEQUENCE</scope>
    <source>
        <strain evidence="2">ATCC33218</strain>
    </source>
</reference>
<keyword evidence="5" id="KW-1185">Reference proteome</keyword>
<dbReference type="EMBL" id="LN614830">
    <property type="protein sequence ID" value="CEG61892.1"/>
    <property type="molecule type" value="Genomic_DNA"/>
</dbReference>
<evidence type="ECO:0000313" key="3">
    <source>
        <dbReference type="EMBL" id="SCY66326.1"/>
    </source>
</evidence>
<organism evidence="2 4">
    <name type="scientific">Legionella micdadei</name>
    <name type="common">Tatlockia micdadei</name>
    <dbReference type="NCBI Taxonomy" id="451"/>
    <lineage>
        <taxon>Bacteria</taxon>
        <taxon>Pseudomonadati</taxon>
        <taxon>Pseudomonadota</taxon>
        <taxon>Gammaproteobacteria</taxon>
        <taxon>Legionellales</taxon>
        <taxon>Legionellaceae</taxon>
        <taxon>Legionella</taxon>
    </lineage>
</organism>
<feature type="transmembrane region" description="Helical" evidence="1">
    <location>
        <begin position="88"/>
        <end position="108"/>
    </location>
</feature>
<keyword evidence="1" id="KW-1133">Transmembrane helix</keyword>
<evidence type="ECO:0000313" key="5">
    <source>
        <dbReference type="Proteomes" id="UP000182998"/>
    </source>
</evidence>
<dbReference type="RefSeq" id="WP_052679567.1">
    <property type="nucleotide sequence ID" value="NZ_CP020614.1"/>
</dbReference>
<feature type="transmembrane region" description="Helical" evidence="1">
    <location>
        <begin position="120"/>
        <end position="140"/>
    </location>
</feature>
<dbReference type="HOGENOM" id="CLU_1842631_0_0_6"/>
<evidence type="ECO:0000256" key="1">
    <source>
        <dbReference type="SAM" id="Phobius"/>
    </source>
</evidence>
<dbReference type="Proteomes" id="UP000182998">
    <property type="component" value="Unassembled WGS sequence"/>
</dbReference>
<dbReference type="PATRIC" id="fig|451.8.peg.2626"/>
<name>A0A098GIR7_LEGMI</name>
<reference evidence="4" key="2">
    <citation type="submission" date="2014-09" db="EMBL/GenBank/DDBJ databases">
        <authorList>
            <person name="Gomez-Valero L."/>
        </authorList>
    </citation>
    <scope>NUCLEOTIDE SEQUENCE [LARGE SCALE GENOMIC DNA]</scope>
    <source>
        <strain evidence="4">ATCC33218</strain>
    </source>
</reference>
<keyword evidence="1" id="KW-0812">Transmembrane</keyword>
<evidence type="ECO:0000313" key="4">
    <source>
        <dbReference type="Proteomes" id="UP000032414"/>
    </source>
</evidence>
<reference evidence="3 5" key="3">
    <citation type="submission" date="2016-10" db="EMBL/GenBank/DDBJ databases">
        <authorList>
            <person name="Varghese N."/>
            <person name="Submissions S."/>
        </authorList>
    </citation>
    <scope>NUCLEOTIDE SEQUENCE [LARGE SCALE GENOMIC DNA]</scope>
    <source>
        <strain evidence="3 5">ATCC 33218</strain>
    </source>
</reference>
<protein>
    <submittedName>
        <fullName evidence="2">Uncharacterized protein</fullName>
    </submittedName>
</protein>
<feature type="transmembrane region" description="Helical" evidence="1">
    <location>
        <begin position="31"/>
        <end position="53"/>
    </location>
</feature>
<evidence type="ECO:0000313" key="2">
    <source>
        <dbReference type="EMBL" id="CEG61892.1"/>
    </source>
</evidence>
<keyword evidence="1" id="KW-0472">Membrane</keyword>
<sequence>MDNMLTVALVVLISSIVVFFSKEFGDLFKKLFAIPGMKLFLPLIFATGLVAYYESWVYLGLTKFQDVLLGLVEKLASWMPFRKGASDAVKILALMVFSFLPVMAIDFWIKKKKSYDSFRYAGLTITIVWLFLAVLLTINYRY</sequence>
<gene>
    <name evidence="2" type="ORF">LMI_2635</name>
    <name evidence="3" type="ORF">SAMN02982997_02404</name>
</gene>
<dbReference type="STRING" id="451.B6N58_03020"/>
<dbReference type="AlphaFoldDB" id="A0A098GIR7"/>
<dbReference type="OrthoDB" id="5653183at2"/>
<accession>A0A098GIR7</accession>
<proteinExistence type="predicted"/>